<dbReference type="Proteomes" id="UP000799770">
    <property type="component" value="Unassembled WGS sequence"/>
</dbReference>
<name>A0A6A5ZMU8_9PLEO</name>
<feature type="region of interest" description="Disordered" evidence="1">
    <location>
        <begin position="129"/>
        <end position="157"/>
    </location>
</feature>
<evidence type="ECO:0000256" key="1">
    <source>
        <dbReference type="SAM" id="MobiDB-lite"/>
    </source>
</evidence>
<sequence length="206" mass="22794">MVGVQLAAHPPVPDAVEVCSGGGFALELRGGVQLQAWAWVPIKWTNSDMPTAPQHRGEHSYDTRARLPAQLAADPPALPLSQHIIHGPASRRPILAQSHIHCRGPPPQPITTCAHAAYDDDLALRATSSLRTEHPLSRSNLPHTARCRRPEPVRPARTPPVRAFLRLHRLHRLHRTPPSRNRKATHRVQAARRTKLELIERSTGGI</sequence>
<protein>
    <submittedName>
        <fullName evidence="2">Uncharacterized protein</fullName>
    </submittedName>
</protein>
<gene>
    <name evidence="2" type="ORF">BDV96DRAFT_281592</name>
</gene>
<organism evidence="2 3">
    <name type="scientific">Lophiotrema nucula</name>
    <dbReference type="NCBI Taxonomy" id="690887"/>
    <lineage>
        <taxon>Eukaryota</taxon>
        <taxon>Fungi</taxon>
        <taxon>Dikarya</taxon>
        <taxon>Ascomycota</taxon>
        <taxon>Pezizomycotina</taxon>
        <taxon>Dothideomycetes</taxon>
        <taxon>Pleosporomycetidae</taxon>
        <taxon>Pleosporales</taxon>
        <taxon>Lophiotremataceae</taxon>
        <taxon>Lophiotrema</taxon>
    </lineage>
</organism>
<keyword evidence="3" id="KW-1185">Reference proteome</keyword>
<evidence type="ECO:0000313" key="2">
    <source>
        <dbReference type="EMBL" id="KAF2120942.1"/>
    </source>
</evidence>
<dbReference type="EMBL" id="ML977313">
    <property type="protein sequence ID" value="KAF2120942.1"/>
    <property type="molecule type" value="Genomic_DNA"/>
</dbReference>
<evidence type="ECO:0000313" key="3">
    <source>
        <dbReference type="Proteomes" id="UP000799770"/>
    </source>
</evidence>
<dbReference type="AlphaFoldDB" id="A0A6A5ZMU8"/>
<reference evidence="2" key="1">
    <citation type="journal article" date="2020" name="Stud. Mycol.">
        <title>101 Dothideomycetes genomes: a test case for predicting lifestyles and emergence of pathogens.</title>
        <authorList>
            <person name="Haridas S."/>
            <person name="Albert R."/>
            <person name="Binder M."/>
            <person name="Bloem J."/>
            <person name="Labutti K."/>
            <person name="Salamov A."/>
            <person name="Andreopoulos B."/>
            <person name="Baker S."/>
            <person name="Barry K."/>
            <person name="Bills G."/>
            <person name="Bluhm B."/>
            <person name="Cannon C."/>
            <person name="Castanera R."/>
            <person name="Culley D."/>
            <person name="Daum C."/>
            <person name="Ezra D."/>
            <person name="Gonzalez J."/>
            <person name="Henrissat B."/>
            <person name="Kuo A."/>
            <person name="Liang C."/>
            <person name="Lipzen A."/>
            <person name="Lutzoni F."/>
            <person name="Magnuson J."/>
            <person name="Mondo S."/>
            <person name="Nolan M."/>
            <person name="Ohm R."/>
            <person name="Pangilinan J."/>
            <person name="Park H.-J."/>
            <person name="Ramirez L."/>
            <person name="Alfaro M."/>
            <person name="Sun H."/>
            <person name="Tritt A."/>
            <person name="Yoshinaga Y."/>
            <person name="Zwiers L.-H."/>
            <person name="Turgeon B."/>
            <person name="Goodwin S."/>
            <person name="Spatafora J."/>
            <person name="Crous P."/>
            <person name="Grigoriev I."/>
        </authorList>
    </citation>
    <scope>NUCLEOTIDE SEQUENCE</scope>
    <source>
        <strain evidence="2">CBS 627.86</strain>
    </source>
</reference>
<accession>A0A6A5ZMU8</accession>
<proteinExistence type="predicted"/>